<feature type="compositionally biased region" description="Basic and acidic residues" evidence="1">
    <location>
        <begin position="185"/>
        <end position="204"/>
    </location>
</feature>
<sequence length="291" mass="31968">MLAEAVLAKEHRGVADPDQAWALGELIRYLEHPRSGALEFEDKGSAWVAVRNAVADGTLRPTDKAATEVAGRFDAPLRFTALQLGTRLGTEALVVFSRKELADPAWRLQTHVDNMVQHGRLQGAICIPDTAGPLAVVVDLRAKQITCSVNIETPRDGRAATKVKWLTRQLKEGVRFAGSGSGRPRSSDPRSHEDDPVFRCREQPSDGPQRWPRSGIIHRQLPRLGGLFLFGHSAESEGLVSETSPHAGANGLGRSGQRSGVHETQTHVKSTARHENDGEREPQPLMRQFRR</sequence>
<evidence type="ECO:0000256" key="1">
    <source>
        <dbReference type="SAM" id="MobiDB-lite"/>
    </source>
</evidence>
<name>A0ABS2RI32_9ACTN</name>
<feature type="compositionally biased region" description="Basic and acidic residues" evidence="1">
    <location>
        <begin position="260"/>
        <end position="282"/>
    </location>
</feature>
<gene>
    <name evidence="2" type="ORF">JOE57_000550</name>
</gene>
<protein>
    <submittedName>
        <fullName evidence="2">Uncharacterized protein</fullName>
    </submittedName>
</protein>
<feature type="region of interest" description="Disordered" evidence="1">
    <location>
        <begin position="174"/>
        <end position="215"/>
    </location>
</feature>
<organism evidence="2 3">
    <name type="scientific">Microlunatus panaciterrae</name>
    <dbReference type="NCBI Taxonomy" id="400768"/>
    <lineage>
        <taxon>Bacteria</taxon>
        <taxon>Bacillati</taxon>
        <taxon>Actinomycetota</taxon>
        <taxon>Actinomycetes</taxon>
        <taxon>Propionibacteriales</taxon>
        <taxon>Propionibacteriaceae</taxon>
        <taxon>Microlunatus</taxon>
    </lineage>
</organism>
<keyword evidence="3" id="KW-1185">Reference proteome</keyword>
<dbReference type="Proteomes" id="UP000704762">
    <property type="component" value="Unassembled WGS sequence"/>
</dbReference>
<evidence type="ECO:0000313" key="2">
    <source>
        <dbReference type="EMBL" id="MBM7797629.1"/>
    </source>
</evidence>
<evidence type="ECO:0000313" key="3">
    <source>
        <dbReference type="Proteomes" id="UP000704762"/>
    </source>
</evidence>
<feature type="region of interest" description="Disordered" evidence="1">
    <location>
        <begin position="239"/>
        <end position="291"/>
    </location>
</feature>
<comment type="caution">
    <text evidence="2">The sequence shown here is derived from an EMBL/GenBank/DDBJ whole genome shotgun (WGS) entry which is preliminary data.</text>
</comment>
<accession>A0ABS2RI32</accession>
<proteinExistence type="predicted"/>
<reference evidence="2 3" key="1">
    <citation type="submission" date="2021-01" db="EMBL/GenBank/DDBJ databases">
        <title>Sequencing the genomes of 1000 actinobacteria strains.</title>
        <authorList>
            <person name="Klenk H.-P."/>
        </authorList>
    </citation>
    <scope>NUCLEOTIDE SEQUENCE [LARGE SCALE GENOMIC DNA]</scope>
    <source>
        <strain evidence="2 3">DSM 18662</strain>
    </source>
</reference>
<dbReference type="EMBL" id="JAFBCF010000001">
    <property type="protein sequence ID" value="MBM7797629.1"/>
    <property type="molecule type" value="Genomic_DNA"/>
</dbReference>